<dbReference type="GO" id="GO:0002949">
    <property type="term" value="P:tRNA threonylcarbamoyladenosine modification"/>
    <property type="evidence" value="ECO:0007669"/>
    <property type="project" value="InterPro"/>
</dbReference>
<dbReference type="PATRIC" id="fig|1005090.4.peg.319"/>
<name>G2LN38_9GAMM</name>
<evidence type="ECO:0000313" key="6">
    <source>
        <dbReference type="Proteomes" id="UP000001269"/>
    </source>
</evidence>
<evidence type="ECO:0000256" key="3">
    <source>
        <dbReference type="ARBA" id="ARBA00032446"/>
    </source>
</evidence>
<dbReference type="Pfam" id="PF00814">
    <property type="entry name" value="TsaD"/>
    <property type="match status" value="1"/>
</dbReference>
<dbReference type="InterPro" id="IPR043129">
    <property type="entry name" value="ATPase_NBD"/>
</dbReference>
<reference evidence="5 6" key="1">
    <citation type="journal article" date="2011" name="PLoS Genet.">
        <title>Sequence conservation and functional constraint on intergenic spacers in reduced genomes of the obligate symbiont buchnera.</title>
        <authorList>
            <person name="Degnan P.H."/>
            <person name="Ochman H."/>
            <person name="Moran N.A."/>
        </authorList>
    </citation>
    <scope>NUCLEOTIDE SEQUENCE [LARGE SCALE GENOMIC DNA]</scope>
    <source>
        <strain evidence="5 6">Ak</strain>
    </source>
</reference>
<keyword evidence="5" id="KW-0378">Hydrolase</keyword>
<dbReference type="AlphaFoldDB" id="G2LN38"/>
<dbReference type="GO" id="GO:0005829">
    <property type="term" value="C:cytosol"/>
    <property type="evidence" value="ECO:0007669"/>
    <property type="project" value="TreeGrafter"/>
</dbReference>
<proteinExistence type="inferred from homology"/>
<evidence type="ECO:0000259" key="4">
    <source>
        <dbReference type="Pfam" id="PF00814"/>
    </source>
</evidence>
<accession>G2LN38</accession>
<dbReference type="SUPFAM" id="SSF53067">
    <property type="entry name" value="Actin-like ATPase domain"/>
    <property type="match status" value="2"/>
</dbReference>
<dbReference type="GO" id="GO:0008233">
    <property type="term" value="F:peptidase activity"/>
    <property type="evidence" value="ECO:0007669"/>
    <property type="project" value="UniProtKB-KW"/>
</dbReference>
<dbReference type="Proteomes" id="UP000001269">
    <property type="component" value="Chromosome"/>
</dbReference>
<comment type="similarity">
    <text evidence="1">Belongs to the KAE1 / TsaD family. TsaB subfamily.</text>
</comment>
<keyword evidence="5" id="KW-0645">Protease</keyword>
<dbReference type="GO" id="GO:0006508">
    <property type="term" value="P:proteolysis"/>
    <property type="evidence" value="ECO:0007669"/>
    <property type="project" value="UniProtKB-KW"/>
</dbReference>
<protein>
    <recommendedName>
        <fullName evidence="2">tRNA threonylcarbamoyladenosine biosynthesis protein TsaB</fullName>
    </recommendedName>
    <alternativeName>
        <fullName evidence="3">t(6)A37 threonylcarbamoyladenosine biosynthesis protein TsaB</fullName>
    </alternativeName>
</protein>
<dbReference type="NCBIfam" id="TIGR03725">
    <property type="entry name" value="T6A_YeaZ"/>
    <property type="match status" value="1"/>
</dbReference>
<dbReference type="Gene3D" id="3.30.420.40">
    <property type="match status" value="2"/>
</dbReference>
<dbReference type="PANTHER" id="PTHR11735:SF11">
    <property type="entry name" value="TRNA THREONYLCARBAMOYLADENOSINE BIOSYNTHESIS PROTEIN TSAB"/>
    <property type="match status" value="1"/>
</dbReference>
<dbReference type="PANTHER" id="PTHR11735">
    <property type="entry name" value="TRNA N6-ADENOSINE THREONYLCARBAMOYLTRANSFERASE"/>
    <property type="match status" value="1"/>
</dbReference>
<dbReference type="EMBL" id="CP002645">
    <property type="protein sequence ID" value="AEO08676.1"/>
    <property type="molecule type" value="Genomic_DNA"/>
</dbReference>
<dbReference type="RefSeq" id="WP_014499476.1">
    <property type="nucleotide sequence ID" value="NC_017256.1"/>
</dbReference>
<dbReference type="eggNOG" id="COG1214">
    <property type="taxonomic scope" value="Bacteria"/>
</dbReference>
<dbReference type="HOGENOM" id="CLU_064886_2_0_6"/>
<dbReference type="InterPro" id="IPR022496">
    <property type="entry name" value="T6A_TsaB"/>
</dbReference>
<sequence length="220" mass="25561">MSNIILALDSSIDCCSVAVYKNECVYSISEKCKKKHTIQILPMIQEILFQTKTKFKELNYVAFAKGPGNFTSIRIAASIAQSLSISLKIPIISISTLAIMAEKAWRKYKEKKIIVMINAKKTEVYWAKYTRNKESIWIGENTEFLLKKESIKNKINDLKTKWTLVSNEYQIIEFKHFLHVNKIQCFLPNAKDIIPFSLWKIKNKNLSSEDNSINYLYNQF</sequence>
<gene>
    <name evidence="5" type="primary">yeaZ</name>
    <name evidence="5" type="ORF">BAKON_326</name>
</gene>
<evidence type="ECO:0000256" key="2">
    <source>
        <dbReference type="ARBA" id="ARBA00019012"/>
    </source>
</evidence>
<dbReference type="InterPro" id="IPR000905">
    <property type="entry name" value="Gcp-like_dom"/>
</dbReference>
<organism evidence="5 6">
    <name type="scientific">Buchnera aphidicola str. Ak</name>
    <name type="common">Acyrthosiphon kondoi</name>
    <dbReference type="NCBI Taxonomy" id="1005090"/>
    <lineage>
        <taxon>Bacteria</taxon>
        <taxon>Pseudomonadati</taxon>
        <taxon>Pseudomonadota</taxon>
        <taxon>Gammaproteobacteria</taxon>
        <taxon>Enterobacterales</taxon>
        <taxon>Erwiniaceae</taxon>
        <taxon>Buchnera</taxon>
    </lineage>
</organism>
<dbReference type="OrthoDB" id="9809995at2"/>
<feature type="domain" description="Gcp-like" evidence="4">
    <location>
        <begin position="30"/>
        <end position="137"/>
    </location>
</feature>
<dbReference type="CDD" id="cd24032">
    <property type="entry name" value="ASKHA_NBD_TsaB"/>
    <property type="match status" value="1"/>
</dbReference>
<evidence type="ECO:0000256" key="1">
    <source>
        <dbReference type="ARBA" id="ARBA00010493"/>
    </source>
</evidence>
<dbReference type="STRING" id="1005090.BAKON_326"/>
<evidence type="ECO:0000313" key="5">
    <source>
        <dbReference type="EMBL" id="AEO08676.1"/>
    </source>
</evidence>
<dbReference type="KEGG" id="bak:BAKON_326"/>